<feature type="repeat" description="ANK" evidence="1">
    <location>
        <begin position="84"/>
        <end position="117"/>
    </location>
</feature>
<gene>
    <name evidence="2" type="ORF">SEMRO_11_G008680.1</name>
</gene>
<dbReference type="PROSITE" id="PS50088">
    <property type="entry name" value="ANK_REPEAT"/>
    <property type="match status" value="1"/>
</dbReference>
<proteinExistence type="predicted"/>
<reference evidence="2" key="1">
    <citation type="submission" date="2020-06" db="EMBL/GenBank/DDBJ databases">
        <authorList>
            <consortium name="Plant Systems Biology data submission"/>
        </authorList>
    </citation>
    <scope>NUCLEOTIDE SEQUENCE</scope>
    <source>
        <strain evidence="2">D6</strain>
    </source>
</reference>
<evidence type="ECO:0000313" key="2">
    <source>
        <dbReference type="EMBL" id="CAB9496908.1"/>
    </source>
</evidence>
<evidence type="ECO:0000256" key="1">
    <source>
        <dbReference type="PROSITE-ProRule" id="PRU00023"/>
    </source>
</evidence>
<dbReference type="Proteomes" id="UP001153069">
    <property type="component" value="Unassembled WGS sequence"/>
</dbReference>
<dbReference type="InterPro" id="IPR002110">
    <property type="entry name" value="Ankyrin_rpt"/>
</dbReference>
<dbReference type="AlphaFoldDB" id="A0A9N8D5Q8"/>
<dbReference type="SUPFAM" id="SSF48403">
    <property type="entry name" value="Ankyrin repeat"/>
    <property type="match status" value="1"/>
</dbReference>
<comment type="caution">
    <text evidence="2">The sequence shown here is derived from an EMBL/GenBank/DDBJ whole genome shotgun (WGS) entry which is preliminary data.</text>
</comment>
<protein>
    <submittedName>
        <fullName evidence="2">Uncharacterized protein</fullName>
    </submittedName>
</protein>
<name>A0A9N8D5Q8_9STRA</name>
<organism evidence="2 3">
    <name type="scientific">Seminavis robusta</name>
    <dbReference type="NCBI Taxonomy" id="568900"/>
    <lineage>
        <taxon>Eukaryota</taxon>
        <taxon>Sar</taxon>
        <taxon>Stramenopiles</taxon>
        <taxon>Ochrophyta</taxon>
        <taxon>Bacillariophyta</taxon>
        <taxon>Bacillariophyceae</taxon>
        <taxon>Bacillariophycidae</taxon>
        <taxon>Naviculales</taxon>
        <taxon>Naviculaceae</taxon>
        <taxon>Seminavis</taxon>
    </lineage>
</organism>
<dbReference type="Gene3D" id="1.25.40.20">
    <property type="entry name" value="Ankyrin repeat-containing domain"/>
    <property type="match status" value="1"/>
</dbReference>
<keyword evidence="1" id="KW-0040">ANK repeat</keyword>
<dbReference type="OrthoDB" id="10254947at2759"/>
<sequence>MGDYLFELALQENWEGLATRLKEVTSSDTLMEPSTLLETFGPDEPLTQQSSLLHASVCLPTVPVSIVETILQKAPSLALSRDTFGRTPLHVAVCHAPRADVVRTLVREAAHSALQQDDTLMRPIDNLSQSILMSEERSKYYDRHYHEHSNQKTTSQHLWDCVQPLAVALDPSGDYDWESPMVHACLRANNFPYALLERAMKRYGDDFGKADQQGNHPLHIVAGIYSPDDDPEEQFLTSIANRYPKAARITNQQGKLALDLAIQAGLRGWSTGLAELLELYPAPENFSMPVSTHLLGLASSQGRTTMLFEMLRNQPEFFSYRSGRSGDKMKPG</sequence>
<keyword evidence="3" id="KW-1185">Reference proteome</keyword>
<dbReference type="EMBL" id="CAICTM010000011">
    <property type="protein sequence ID" value="CAB9496908.1"/>
    <property type="molecule type" value="Genomic_DNA"/>
</dbReference>
<accession>A0A9N8D5Q8</accession>
<evidence type="ECO:0000313" key="3">
    <source>
        <dbReference type="Proteomes" id="UP001153069"/>
    </source>
</evidence>
<dbReference type="Pfam" id="PF00023">
    <property type="entry name" value="Ank"/>
    <property type="match status" value="1"/>
</dbReference>
<dbReference type="InterPro" id="IPR036770">
    <property type="entry name" value="Ankyrin_rpt-contain_sf"/>
</dbReference>